<dbReference type="AlphaFoldDB" id="A0A328E519"/>
<evidence type="ECO:0000256" key="4">
    <source>
        <dbReference type="ARBA" id="ARBA00023163"/>
    </source>
</evidence>
<evidence type="ECO:0000256" key="5">
    <source>
        <dbReference type="ARBA" id="ARBA00023242"/>
    </source>
</evidence>
<dbReference type="CDD" id="cd12203">
    <property type="entry name" value="GT1"/>
    <property type="match status" value="2"/>
</dbReference>
<keyword evidence="3" id="KW-0238">DNA-binding</keyword>
<keyword evidence="6" id="KW-0175">Coiled coil</keyword>
<proteinExistence type="predicted"/>
<gene>
    <name evidence="9" type="ORF">DM860_010407</name>
</gene>
<dbReference type="Proteomes" id="UP000249390">
    <property type="component" value="Unassembled WGS sequence"/>
</dbReference>
<name>A0A328E519_9ASTE</name>
<feature type="region of interest" description="Disordered" evidence="7">
    <location>
        <begin position="233"/>
        <end position="274"/>
    </location>
</feature>
<dbReference type="GO" id="GO:0003677">
    <property type="term" value="F:DNA binding"/>
    <property type="evidence" value="ECO:0007669"/>
    <property type="project" value="UniProtKB-KW"/>
</dbReference>
<accession>A0A328E519</accession>
<dbReference type="InterPro" id="IPR001005">
    <property type="entry name" value="SANT/Myb"/>
</dbReference>
<protein>
    <recommendedName>
        <fullName evidence="8">Myb-like domain-containing protein</fullName>
    </recommendedName>
</protein>
<feature type="domain" description="Myb-like" evidence="8">
    <location>
        <begin position="362"/>
        <end position="446"/>
    </location>
</feature>
<keyword evidence="10" id="KW-1185">Reference proteome</keyword>
<dbReference type="Gene3D" id="1.10.10.60">
    <property type="entry name" value="Homeodomain-like"/>
    <property type="match status" value="2"/>
</dbReference>
<evidence type="ECO:0000256" key="3">
    <source>
        <dbReference type="ARBA" id="ARBA00023125"/>
    </source>
</evidence>
<sequence>MDGGEDHYGMPPDLRQFISNTTTTPPLFISPPIIPPHHGSGRDLAQPPPSHRRYDMVMPPPSRGGFHREFLAESAAASAAAGFGALEMEAPGGGGGNGRWPRQETLTLLEIRSRLDYKFKEANQKGPLWDEVSRIMSEEHGYERSGKKCREKFENLYKYYKKTKDGKGGRQDGKHYRFFRQLEALYGGETCAAASVSQTQPTTFHCNDLTAATNDDNANAGALHRQTMMSAADSLSLSDSSEYDTSSSDDIIDQQGDETSAAGGRRRKGKGRWKGKVKEFIDGQMRKLMEKQEAWLDKIMKTIEKKEQERTAREEEWRRKEEARMENEQAFWAHERAWIKARDSALMDALHKASNVVVASSETTSEDDTWTEDEVSKLVQIRNNMGPRFDHHARQNVVVVGGNNGNYHHQDDDENDVLWEEIATKMSYLGYDRSGAMCRDKWLHINNSYVVMNQCNTKKRKDYNNPGGESCYYMDGDNGGGSYGNCPMEQQQQQKDMSVESCFRLLMGDHCESVWDNYGLKLNDRRN</sequence>
<organism evidence="9 10">
    <name type="scientific">Cuscuta australis</name>
    <dbReference type="NCBI Taxonomy" id="267555"/>
    <lineage>
        <taxon>Eukaryota</taxon>
        <taxon>Viridiplantae</taxon>
        <taxon>Streptophyta</taxon>
        <taxon>Embryophyta</taxon>
        <taxon>Tracheophyta</taxon>
        <taxon>Spermatophyta</taxon>
        <taxon>Magnoliopsida</taxon>
        <taxon>eudicotyledons</taxon>
        <taxon>Gunneridae</taxon>
        <taxon>Pentapetalae</taxon>
        <taxon>asterids</taxon>
        <taxon>lamiids</taxon>
        <taxon>Solanales</taxon>
        <taxon>Convolvulaceae</taxon>
        <taxon>Cuscuteae</taxon>
        <taxon>Cuscuta</taxon>
        <taxon>Cuscuta subgen. Grammica</taxon>
        <taxon>Cuscuta sect. Cleistogrammica</taxon>
    </lineage>
</organism>
<evidence type="ECO:0000256" key="6">
    <source>
        <dbReference type="SAM" id="Coils"/>
    </source>
</evidence>
<feature type="domain" description="Myb-like" evidence="8">
    <location>
        <begin position="98"/>
        <end position="157"/>
    </location>
</feature>
<feature type="compositionally biased region" description="Basic residues" evidence="7">
    <location>
        <begin position="264"/>
        <end position="274"/>
    </location>
</feature>
<keyword evidence="5" id="KW-0539">Nucleus</keyword>
<dbReference type="GO" id="GO:0006355">
    <property type="term" value="P:regulation of DNA-templated transcription"/>
    <property type="evidence" value="ECO:0007669"/>
    <property type="project" value="UniProtKB-ARBA"/>
</dbReference>
<dbReference type="Pfam" id="PF13837">
    <property type="entry name" value="Myb_DNA-bind_4"/>
    <property type="match status" value="2"/>
</dbReference>
<evidence type="ECO:0000256" key="2">
    <source>
        <dbReference type="ARBA" id="ARBA00023015"/>
    </source>
</evidence>
<evidence type="ECO:0000313" key="10">
    <source>
        <dbReference type="Proteomes" id="UP000249390"/>
    </source>
</evidence>
<keyword evidence="2" id="KW-0805">Transcription regulation</keyword>
<dbReference type="PROSITE" id="PS50090">
    <property type="entry name" value="MYB_LIKE"/>
    <property type="match status" value="2"/>
</dbReference>
<dbReference type="EMBL" id="NQVE01000046">
    <property type="protein sequence ID" value="RAL51689.1"/>
    <property type="molecule type" value="Genomic_DNA"/>
</dbReference>
<keyword evidence="4" id="KW-0804">Transcription</keyword>
<reference evidence="9 10" key="1">
    <citation type="submission" date="2018-06" db="EMBL/GenBank/DDBJ databases">
        <title>The Genome of Cuscuta australis (Dodder) Provides Insight into the Evolution of Plant Parasitism.</title>
        <authorList>
            <person name="Liu H."/>
        </authorList>
    </citation>
    <scope>NUCLEOTIDE SEQUENCE [LARGE SCALE GENOMIC DNA]</scope>
    <source>
        <strain evidence="10">cv. Yunnan</strain>
        <tissue evidence="9">Vines</tissue>
    </source>
</reference>
<feature type="compositionally biased region" description="Low complexity" evidence="7">
    <location>
        <begin position="233"/>
        <end position="249"/>
    </location>
</feature>
<dbReference type="SMART" id="SM00717">
    <property type="entry name" value="SANT"/>
    <property type="match status" value="2"/>
</dbReference>
<evidence type="ECO:0000313" key="9">
    <source>
        <dbReference type="EMBL" id="RAL51689.1"/>
    </source>
</evidence>
<evidence type="ECO:0000259" key="8">
    <source>
        <dbReference type="PROSITE" id="PS50090"/>
    </source>
</evidence>
<comment type="subcellular location">
    <subcellularLocation>
        <location evidence="1">Nucleus</location>
    </subcellularLocation>
</comment>
<comment type="caution">
    <text evidence="9">The sequence shown here is derived from an EMBL/GenBank/DDBJ whole genome shotgun (WGS) entry which is preliminary data.</text>
</comment>
<dbReference type="PANTHER" id="PTHR21654">
    <property type="entry name" value="FI21293P1"/>
    <property type="match status" value="1"/>
</dbReference>
<dbReference type="GO" id="GO:0005634">
    <property type="term" value="C:nucleus"/>
    <property type="evidence" value="ECO:0007669"/>
    <property type="project" value="UniProtKB-SubCell"/>
</dbReference>
<dbReference type="PANTHER" id="PTHR21654:SF60">
    <property type="entry name" value="TRIHELIX TRANSCRIPTION FACTOR PTL"/>
    <property type="match status" value="1"/>
</dbReference>
<dbReference type="InterPro" id="IPR044822">
    <property type="entry name" value="Myb_DNA-bind_4"/>
</dbReference>
<evidence type="ECO:0000256" key="1">
    <source>
        <dbReference type="ARBA" id="ARBA00004123"/>
    </source>
</evidence>
<feature type="coiled-coil region" evidence="6">
    <location>
        <begin position="289"/>
        <end position="316"/>
    </location>
</feature>
<dbReference type="FunFam" id="1.10.10.60:FF:000342">
    <property type="entry name" value="trihelix transcription factor PTL-like"/>
    <property type="match status" value="1"/>
</dbReference>
<evidence type="ECO:0000256" key="7">
    <source>
        <dbReference type="SAM" id="MobiDB-lite"/>
    </source>
</evidence>